<reference evidence="2" key="1">
    <citation type="submission" date="2021-05" db="EMBL/GenBank/DDBJ databases">
        <authorList>
            <person name="Alioto T."/>
            <person name="Alioto T."/>
            <person name="Gomez Garrido J."/>
        </authorList>
    </citation>
    <scope>NUCLEOTIDE SEQUENCE</scope>
</reference>
<proteinExistence type="predicted"/>
<evidence type="ECO:0000256" key="1">
    <source>
        <dbReference type="SAM" id="Phobius"/>
    </source>
</evidence>
<keyword evidence="1" id="KW-0812">Transmembrane</keyword>
<accession>A0A8D8VJ57</accession>
<sequence>MFPKSPTRSWNQVVAEVNFTGFNFCHTKVKSVVSRKCTFELKIFLIYKNELGSLLRVQSLRSHQHININHINRYFLLNWVGFYNFLLFLHFSFLHTVLFYSVRVIVSWVNLCLGDCFCKDLCLGDCF</sequence>
<dbReference type="AlphaFoldDB" id="A0A8D8VJ57"/>
<keyword evidence="1" id="KW-0472">Membrane</keyword>
<protein>
    <submittedName>
        <fullName evidence="2">Uncharacterized protein</fullName>
    </submittedName>
</protein>
<evidence type="ECO:0000313" key="2">
    <source>
        <dbReference type="EMBL" id="CAG6722336.1"/>
    </source>
</evidence>
<feature type="transmembrane region" description="Helical" evidence="1">
    <location>
        <begin position="82"/>
        <end position="102"/>
    </location>
</feature>
<dbReference type="EMBL" id="HBUF01363614">
    <property type="protein sequence ID" value="CAG6722336.1"/>
    <property type="molecule type" value="Transcribed_RNA"/>
</dbReference>
<name>A0A8D8VJ57_9HEMI</name>
<keyword evidence="1" id="KW-1133">Transmembrane helix</keyword>
<organism evidence="2">
    <name type="scientific">Cacopsylla melanoneura</name>
    <dbReference type="NCBI Taxonomy" id="428564"/>
    <lineage>
        <taxon>Eukaryota</taxon>
        <taxon>Metazoa</taxon>
        <taxon>Ecdysozoa</taxon>
        <taxon>Arthropoda</taxon>
        <taxon>Hexapoda</taxon>
        <taxon>Insecta</taxon>
        <taxon>Pterygota</taxon>
        <taxon>Neoptera</taxon>
        <taxon>Paraneoptera</taxon>
        <taxon>Hemiptera</taxon>
        <taxon>Sternorrhyncha</taxon>
        <taxon>Psylloidea</taxon>
        <taxon>Psyllidae</taxon>
        <taxon>Psyllinae</taxon>
        <taxon>Cacopsylla</taxon>
    </lineage>
</organism>